<accession>A0A5S9NBD4</accession>
<dbReference type="Pfam" id="PF04865">
    <property type="entry name" value="Baseplate_J"/>
    <property type="match status" value="1"/>
</dbReference>
<feature type="domain" description="Baseplate protein J-like barrel" evidence="1">
    <location>
        <begin position="108"/>
        <end position="194"/>
    </location>
</feature>
<dbReference type="InterPro" id="IPR006949">
    <property type="entry name" value="Barrel_Baseplate_J-like"/>
</dbReference>
<dbReference type="Proteomes" id="UP000433050">
    <property type="component" value="Unassembled WGS sequence"/>
</dbReference>
<reference evidence="2 3" key="1">
    <citation type="submission" date="2019-12" db="EMBL/GenBank/DDBJ databases">
        <authorList>
            <person name="Reyes-Prieto M."/>
        </authorList>
    </citation>
    <scope>NUCLEOTIDE SEQUENCE [LARGE SCALE GENOMIC DNA]</scope>
    <source>
        <strain evidence="2">HF14-78462</strain>
    </source>
</reference>
<evidence type="ECO:0000259" key="1">
    <source>
        <dbReference type="Pfam" id="PF04865"/>
    </source>
</evidence>
<gene>
    <name evidence="2" type="ORF">STARVERO_00316</name>
</gene>
<dbReference type="AlphaFoldDB" id="A0A5S9NBD4"/>
<dbReference type="RefSeq" id="WP_159597662.1">
    <property type="nucleotide sequence ID" value="NZ_CACSAS010000001.1"/>
</dbReference>
<keyword evidence="3" id="KW-1185">Reference proteome</keyword>
<dbReference type="EMBL" id="CACSAS010000001">
    <property type="protein sequence ID" value="CAA0086859.1"/>
    <property type="molecule type" value="Genomic_DNA"/>
</dbReference>
<dbReference type="PANTHER" id="PTHR37829">
    <property type="entry name" value="PHAGE-LIKE ELEMENT PBSX PROTEIN XKDT"/>
    <property type="match status" value="1"/>
</dbReference>
<name>A0A5S9NBD4_9HYPH</name>
<organism evidence="2 3">
    <name type="scientific">Starkeya nomas</name>
    <dbReference type="NCBI Taxonomy" id="2666134"/>
    <lineage>
        <taxon>Bacteria</taxon>
        <taxon>Pseudomonadati</taxon>
        <taxon>Pseudomonadota</taxon>
        <taxon>Alphaproteobacteria</taxon>
        <taxon>Hyphomicrobiales</taxon>
        <taxon>Xanthobacteraceae</taxon>
        <taxon>Starkeya</taxon>
    </lineage>
</organism>
<evidence type="ECO:0000313" key="2">
    <source>
        <dbReference type="EMBL" id="CAA0086859.1"/>
    </source>
</evidence>
<protein>
    <recommendedName>
        <fullName evidence="1">Baseplate protein J-like barrel domain-containing protein</fullName>
    </recommendedName>
</protein>
<evidence type="ECO:0000313" key="3">
    <source>
        <dbReference type="Proteomes" id="UP000433050"/>
    </source>
</evidence>
<dbReference type="InterPro" id="IPR052399">
    <property type="entry name" value="Phage_Baseplate_Assmbl_Protein"/>
</dbReference>
<proteinExistence type="predicted"/>
<sequence>MSLDPGFVYDLDALIAAGEPQFFSADPLHYKRLLVSKAEALMGRTLYEGQVEMYMIEVMAYALQVRGAEQQMAVIQRLLPFARGRFLDLLGARLKTYRLAASKARISVRFSLTAPRPSTTIIPAGSRVRSDGIGGLFLTDADLLISPGTLYGDVSATASVAGVAGNGVQASVALAMLDPVAGVEAATALTLSDGGADEEKDDPLRARIAGAWERISRGGPRAGYRQLALGAHPDILDVAVIRPQPCDIDIYVLTEALPLPSAVAAAVLAACDPMEGRPEGDEVTVYPATAVLFAPTLRLWIDGDTAARSAQAEGVARGVFSVWRRTLAPRVSTAAITSPVKQIPGIVEAEIEGYSYSALAEDEFAVLTSLAVVAEVA</sequence>
<dbReference type="PANTHER" id="PTHR37829:SF3">
    <property type="entry name" value="PROTEIN JAYE-RELATED"/>
    <property type="match status" value="1"/>
</dbReference>